<evidence type="ECO:0000259" key="1">
    <source>
        <dbReference type="Pfam" id="PF10074"/>
    </source>
</evidence>
<protein>
    <recommendedName>
        <fullName evidence="1">T6SS Transcription factor RovC-like DNA binding domain-containing protein</fullName>
    </recommendedName>
</protein>
<reference evidence="2 3" key="1">
    <citation type="submission" date="2017-12" db="EMBL/GenBank/DDBJ databases">
        <title>The genome sequence of Caulobacter sp. 410.</title>
        <authorList>
            <person name="Gao J."/>
            <person name="Mao X."/>
            <person name="Sun J."/>
        </authorList>
    </citation>
    <scope>NUCLEOTIDE SEQUENCE [LARGE SCALE GENOMIC DNA]</scope>
    <source>
        <strain evidence="2 3">410</strain>
    </source>
</reference>
<dbReference type="AlphaFoldDB" id="A0A2N5DPE5"/>
<proteinExistence type="predicted"/>
<evidence type="ECO:0000313" key="3">
    <source>
        <dbReference type="Proteomes" id="UP000234479"/>
    </source>
</evidence>
<dbReference type="Proteomes" id="UP000234479">
    <property type="component" value="Unassembled WGS sequence"/>
</dbReference>
<organism evidence="2 3">
    <name type="scientific">Caulobacter zeae</name>
    <dbReference type="NCBI Taxonomy" id="2055137"/>
    <lineage>
        <taxon>Bacteria</taxon>
        <taxon>Pseudomonadati</taxon>
        <taxon>Pseudomonadota</taxon>
        <taxon>Alphaproteobacteria</taxon>
        <taxon>Caulobacterales</taxon>
        <taxon>Caulobacteraceae</taxon>
        <taxon>Caulobacter</taxon>
    </lineage>
</organism>
<comment type="caution">
    <text evidence="2">The sequence shown here is derived from an EMBL/GenBank/DDBJ whole genome shotgun (WGS) entry which is preliminary data.</text>
</comment>
<dbReference type="EMBL" id="PJRS01000011">
    <property type="protein sequence ID" value="PLR27904.1"/>
    <property type="molecule type" value="Genomic_DNA"/>
</dbReference>
<evidence type="ECO:0000313" key="2">
    <source>
        <dbReference type="EMBL" id="PLR27904.1"/>
    </source>
</evidence>
<sequence>MAAVRGLLALRDTGRLPAPVEDGVARTGRWLRALRALDARRAGASQRQIAGVIFGEDRVAEDWNGPVRLHAHAGPATGAVGRAPGVRRLPRRLWPAPAARVGPTDGGDLALEPLRAGEPPPQVCGWFSPRLRGGPRCAGWPHRSCRTPARLDG</sequence>
<gene>
    <name evidence="2" type="ORF">SGCZBJ_05995</name>
</gene>
<accession>A0A2N5DPE5</accession>
<dbReference type="Pfam" id="PF10074">
    <property type="entry name" value="RovC_DNA-bd"/>
    <property type="match status" value="1"/>
</dbReference>
<dbReference type="OrthoDB" id="9800831at2"/>
<dbReference type="InterPro" id="IPR018754">
    <property type="entry name" value="RovC-like_DNA-bd"/>
</dbReference>
<keyword evidence="3" id="KW-1185">Reference proteome</keyword>
<name>A0A2N5DPE5_9CAUL</name>
<feature type="domain" description="T6SS Transcription factor RovC-like DNA binding" evidence="1">
    <location>
        <begin position="7"/>
        <end position="64"/>
    </location>
</feature>